<comment type="caution">
    <text evidence="6">The sequence shown here is derived from an EMBL/GenBank/DDBJ whole genome shotgun (WGS) entry which is preliminary data.</text>
</comment>
<reference evidence="6 7" key="1">
    <citation type="submission" date="2017-03" db="EMBL/GenBank/DDBJ databases">
        <title>Genomes of endolithic fungi from Antarctica.</title>
        <authorList>
            <person name="Coleine C."/>
            <person name="Masonjones S."/>
            <person name="Stajich J.E."/>
        </authorList>
    </citation>
    <scope>NUCLEOTIDE SEQUENCE [LARGE SCALE GENOMIC DNA]</scope>
    <source>
        <strain evidence="6 7">CCFEE 5184</strain>
    </source>
</reference>
<dbReference type="InterPro" id="IPR006680">
    <property type="entry name" value="Amidohydro-rel"/>
</dbReference>
<protein>
    <recommendedName>
        <fullName evidence="1">Glutamine synthetase</fullName>
    </recommendedName>
</protein>
<dbReference type="InterPro" id="IPR032466">
    <property type="entry name" value="Metal_Hydrolase"/>
</dbReference>
<gene>
    <name evidence="6" type="ORF">B0A55_04616</name>
</gene>
<dbReference type="Gene3D" id="3.20.20.140">
    <property type="entry name" value="Metal-dependent hydrolases"/>
    <property type="match status" value="1"/>
</dbReference>
<evidence type="ECO:0000256" key="1">
    <source>
        <dbReference type="ARBA" id="ARBA00021364"/>
    </source>
</evidence>
<evidence type="ECO:0000259" key="5">
    <source>
        <dbReference type="PROSITE" id="PS51987"/>
    </source>
</evidence>
<dbReference type="Gene3D" id="3.10.20.70">
    <property type="entry name" value="Glutamine synthetase, N-terminal domain"/>
    <property type="match status" value="1"/>
</dbReference>
<dbReference type="GO" id="GO:0006542">
    <property type="term" value="P:glutamine biosynthetic process"/>
    <property type="evidence" value="ECO:0007669"/>
    <property type="project" value="InterPro"/>
</dbReference>
<feature type="region of interest" description="Disordered" evidence="4">
    <location>
        <begin position="972"/>
        <end position="999"/>
    </location>
</feature>
<dbReference type="InterPro" id="IPR014746">
    <property type="entry name" value="Gln_synth/guanido_kin_cat_dom"/>
</dbReference>
<dbReference type="EMBL" id="NAJQ01000132">
    <property type="protein sequence ID" value="TKA77658.1"/>
    <property type="molecule type" value="Genomic_DNA"/>
</dbReference>
<feature type="domain" description="GS catalytic" evidence="5">
    <location>
        <begin position="583"/>
        <end position="931"/>
    </location>
</feature>
<comment type="similarity">
    <text evidence="2 3">Belongs to the glutamine synthetase family.</text>
</comment>
<dbReference type="InterPro" id="IPR008146">
    <property type="entry name" value="Gln_synth_cat_dom"/>
</dbReference>
<dbReference type="GO" id="GO:0016787">
    <property type="term" value="F:hydrolase activity"/>
    <property type="evidence" value="ECO:0007669"/>
    <property type="project" value="InterPro"/>
</dbReference>
<evidence type="ECO:0000256" key="4">
    <source>
        <dbReference type="SAM" id="MobiDB-lite"/>
    </source>
</evidence>
<dbReference type="SUPFAM" id="SSF55931">
    <property type="entry name" value="Glutamine synthetase/guanido kinase"/>
    <property type="match status" value="1"/>
</dbReference>
<sequence>MAADTTTTSLGELKQVIRTCPVIDNHAHNILRPHQLKSANFLTITTEAAGEALDDAPKSLAHLRAVRQLKKLYDLPADADWAAIVGKRAELLERDADILMKKCFEGTQTILVDDGLDSGANIERYSWHDKYTTSACKRIVRIETVAASILSTLYQQGKLPVGVAVADEEACNLGWVSFIAEFEQAIVGAIQDDEVVGFKSVICYRTGLDVTVGRDHEVNEHGLRSFSRHYLPEALARDFRVEAKGMNDALVISACKLIAAAYEQGGMPKPLQFHTGLGDNDISLLDSSPACLQPLIKHFPTVPIVLLHSSYPYTREAGYLATVYRNVYLDIGEVFPMVSREGQEKIVRQTLELTPTSKILWSTDGHHFPETYWLANVQGREAIEKVLCDYVEHEDLTVAQATQAAQDIFYNNSNALYNLRLDALGLLLREKPTEQDQEIDDPNTERPMPHVNGEGTTLAGHDIPRSPYDSQQLTRFTTENPDIQFVVVQWLDYLGTLRSRWLPIHAFDKLVQAGNRIGISKGNLGTLQNDKTTPVCDPVGQILVEPDLDSLRIMQTKGMIGPAASSCMARFTDDAMEPLSLCPRSQLQGFVETLERDHHVNLLVGFEIEVTFCRRGALGPNGYFAPLDSNHAWGTLSDEQVAHAFPLMAAISLELKGMGIEIEQLHSESGAGQYEFVLPPLPPVQAVDTLIQARQCIQQIAAAQGLRATYHPQPFPGIGTAAHAHVSLNSDSLSAEELEKAEKSFWASVLAHLPALCAFTMPQAGSYGRVVDDGWTSGTWVAWGTQNREVPLRRVETWGVGKGSRWEVRCLDGLANMYLALGAILGAGLQGVREGTEMVLMDCISNPSILSDEQKRELGITQRLPTSLDQALEALQHDGDLADALATGVASHYLAMKQAEQKMLNLMPHHERKRLQEIEEFDHAPAAIEYYDPAEKDPTEKDSSPEITAQDEIDQQLVEQYCEIIRSNREKGYQRKRERKRKRAVSPDQLDDIHPQPIPDDIMQLVNTIKQLPITKVGRSGGHDFPSRNTLRTCAALNGETSRKTGCLRLESRGGRLRKWKGDERLFSASWWEYLCVEHYEKGLVGKGGEGEGAGAVAEPSEEGSEVDEPKPVKRRRAADSSVVEEEEAPAKRPRTRKTVPASAGPSSLGGPAVSSTPGRKTWNSRFTA</sequence>
<dbReference type="Proteomes" id="UP000309340">
    <property type="component" value="Unassembled WGS sequence"/>
</dbReference>
<dbReference type="GO" id="GO:0004356">
    <property type="term" value="F:glutamine synthetase activity"/>
    <property type="evidence" value="ECO:0007669"/>
    <property type="project" value="InterPro"/>
</dbReference>
<accession>A0A4U0XPY9</accession>
<evidence type="ECO:0000256" key="3">
    <source>
        <dbReference type="RuleBase" id="RU000384"/>
    </source>
</evidence>
<feature type="compositionally biased region" description="Polar residues" evidence="4">
    <location>
        <begin position="1154"/>
        <end position="1169"/>
    </location>
</feature>
<dbReference type="PANTHER" id="PTHR43383:SF2">
    <property type="entry name" value="AMIDOHYDROLASE 2 FAMILY PROTEIN"/>
    <property type="match status" value="1"/>
</dbReference>
<dbReference type="SUPFAM" id="SSF51556">
    <property type="entry name" value="Metallo-dependent hydrolases"/>
    <property type="match status" value="1"/>
</dbReference>
<dbReference type="PROSITE" id="PS51987">
    <property type="entry name" value="GS_CATALYTIC"/>
    <property type="match status" value="1"/>
</dbReference>
<dbReference type="OrthoDB" id="3364440at2759"/>
<dbReference type="InterPro" id="IPR036651">
    <property type="entry name" value="Gln_synt_N_sf"/>
</dbReference>
<dbReference type="SMART" id="SM01230">
    <property type="entry name" value="Gln-synt_C"/>
    <property type="match status" value="1"/>
</dbReference>
<feature type="region of interest" description="Disordered" evidence="4">
    <location>
        <begin position="1086"/>
        <end position="1169"/>
    </location>
</feature>
<dbReference type="STRING" id="329884.A0A4U0XPY9"/>
<dbReference type="AlphaFoldDB" id="A0A4U0XPY9"/>
<organism evidence="6 7">
    <name type="scientific">Friedmanniomyces simplex</name>
    <dbReference type="NCBI Taxonomy" id="329884"/>
    <lineage>
        <taxon>Eukaryota</taxon>
        <taxon>Fungi</taxon>
        <taxon>Dikarya</taxon>
        <taxon>Ascomycota</taxon>
        <taxon>Pezizomycotina</taxon>
        <taxon>Dothideomycetes</taxon>
        <taxon>Dothideomycetidae</taxon>
        <taxon>Mycosphaerellales</taxon>
        <taxon>Teratosphaeriaceae</taxon>
        <taxon>Friedmanniomyces</taxon>
    </lineage>
</organism>
<name>A0A4U0XPY9_9PEZI</name>
<keyword evidence="7" id="KW-1185">Reference proteome</keyword>
<dbReference type="Pfam" id="PF04909">
    <property type="entry name" value="Amidohydro_2"/>
    <property type="match status" value="1"/>
</dbReference>
<dbReference type="Gene3D" id="3.30.590.10">
    <property type="entry name" value="Glutamine synthetase/guanido kinase, catalytic domain"/>
    <property type="match status" value="1"/>
</dbReference>
<evidence type="ECO:0000313" key="6">
    <source>
        <dbReference type="EMBL" id="TKA77658.1"/>
    </source>
</evidence>
<feature type="region of interest" description="Disordered" evidence="4">
    <location>
        <begin position="434"/>
        <end position="464"/>
    </location>
</feature>
<evidence type="ECO:0000256" key="2">
    <source>
        <dbReference type="PROSITE-ProRule" id="PRU01331"/>
    </source>
</evidence>
<dbReference type="PANTHER" id="PTHR43383">
    <property type="entry name" value="NODULIN 6"/>
    <property type="match status" value="1"/>
</dbReference>
<evidence type="ECO:0000313" key="7">
    <source>
        <dbReference type="Proteomes" id="UP000309340"/>
    </source>
</evidence>
<dbReference type="Pfam" id="PF00120">
    <property type="entry name" value="Gln-synt_C"/>
    <property type="match status" value="1"/>
</dbReference>
<proteinExistence type="inferred from homology"/>